<evidence type="ECO:0000313" key="3">
    <source>
        <dbReference type="EMBL" id="SFS09563.1"/>
    </source>
</evidence>
<dbReference type="PANTHER" id="PTHR43477">
    <property type="entry name" value="DIHYDROANTICAPSIN 7-DEHYDROGENASE"/>
    <property type="match status" value="1"/>
</dbReference>
<dbReference type="PANTHER" id="PTHR43477:SF1">
    <property type="entry name" value="DIHYDROANTICAPSIN 7-DEHYDROGENASE"/>
    <property type="match status" value="1"/>
</dbReference>
<dbReference type="GO" id="GO:0016491">
    <property type="term" value="F:oxidoreductase activity"/>
    <property type="evidence" value="ECO:0007669"/>
    <property type="project" value="UniProtKB-KW"/>
</dbReference>
<proteinExistence type="inferred from homology"/>
<protein>
    <submittedName>
        <fullName evidence="3">NAD(P)-dependent dehydrogenase, short-chain alcohol dehydrogenase family</fullName>
    </submittedName>
</protein>
<dbReference type="InterPro" id="IPR002347">
    <property type="entry name" value="SDR_fam"/>
</dbReference>
<gene>
    <name evidence="3" type="ORF">SAMN05192580_3296</name>
</gene>
<dbReference type="InterPro" id="IPR036291">
    <property type="entry name" value="NAD(P)-bd_dom_sf"/>
</dbReference>
<evidence type="ECO:0000256" key="2">
    <source>
        <dbReference type="ARBA" id="ARBA00023002"/>
    </source>
</evidence>
<evidence type="ECO:0000313" key="4">
    <source>
        <dbReference type="Proteomes" id="UP000198824"/>
    </source>
</evidence>
<dbReference type="InterPro" id="IPR051122">
    <property type="entry name" value="SDR_DHRS6-like"/>
</dbReference>
<dbReference type="AlphaFoldDB" id="A0A1I6M1M1"/>
<dbReference type="Gene3D" id="3.40.50.720">
    <property type="entry name" value="NAD(P)-binding Rossmann-like Domain"/>
    <property type="match status" value="1"/>
</dbReference>
<dbReference type="OrthoDB" id="9793325at2"/>
<keyword evidence="2" id="KW-0560">Oxidoreductase</keyword>
<dbReference type="STRING" id="1166337.SAMN05192580_3296"/>
<dbReference type="SUPFAM" id="SSF51735">
    <property type="entry name" value="NAD(P)-binding Rossmann-fold domains"/>
    <property type="match status" value="1"/>
</dbReference>
<accession>A0A1I6M1M1</accession>
<evidence type="ECO:0000256" key="1">
    <source>
        <dbReference type="ARBA" id="ARBA00006484"/>
    </source>
</evidence>
<dbReference type="PRINTS" id="PR00081">
    <property type="entry name" value="GDHRDH"/>
</dbReference>
<dbReference type="RefSeq" id="WP_093316174.1">
    <property type="nucleotide sequence ID" value="NZ_FOZG01000003.1"/>
</dbReference>
<sequence>MDLGLKGLKVILTGGSRGIGRRALELFAEEGCDVAFFSRNADQVAETKAALEKFGGKVVGSTFDLNDADNYQAWLTDAAEQLGGCDIFVPGASASGSQATGDWDTCFKFDMLGTVRGCEALEPYLEKSAHGSVIVMSSTAGVETFLVPQAFNAVKGALLVYAGQLSQAWGPKGIRVNAVSPGPVSFPGGNWEAIKAGAPELYDAQQPLFALGRIGQVDDVAKTIVFLASPASGYTTGTNVVIDGGYTKRIQF</sequence>
<keyword evidence="4" id="KW-1185">Reference proteome</keyword>
<dbReference type="Proteomes" id="UP000198824">
    <property type="component" value="Unassembled WGS sequence"/>
</dbReference>
<name>A0A1I6M1M1_9SPHN</name>
<reference evidence="3 4" key="1">
    <citation type="submission" date="2016-10" db="EMBL/GenBank/DDBJ databases">
        <authorList>
            <person name="de Groot N.N."/>
        </authorList>
    </citation>
    <scope>NUCLEOTIDE SEQUENCE [LARGE SCALE GENOMIC DNA]</scope>
    <source>
        <strain evidence="3 4">S5-249</strain>
    </source>
</reference>
<dbReference type="Pfam" id="PF13561">
    <property type="entry name" value="adh_short_C2"/>
    <property type="match status" value="1"/>
</dbReference>
<dbReference type="EMBL" id="FOZG01000003">
    <property type="protein sequence ID" value="SFS09563.1"/>
    <property type="molecule type" value="Genomic_DNA"/>
</dbReference>
<organism evidence="3 4">
    <name type="scientific">Sphingomonas jatrophae</name>
    <dbReference type="NCBI Taxonomy" id="1166337"/>
    <lineage>
        <taxon>Bacteria</taxon>
        <taxon>Pseudomonadati</taxon>
        <taxon>Pseudomonadota</taxon>
        <taxon>Alphaproteobacteria</taxon>
        <taxon>Sphingomonadales</taxon>
        <taxon>Sphingomonadaceae</taxon>
        <taxon>Sphingomonas</taxon>
    </lineage>
</organism>
<comment type="similarity">
    <text evidence="1">Belongs to the short-chain dehydrogenases/reductases (SDR) family.</text>
</comment>